<feature type="signal peptide" evidence="3">
    <location>
        <begin position="1"/>
        <end position="18"/>
    </location>
</feature>
<dbReference type="CDD" id="cd12087">
    <property type="entry name" value="TM_EGFR-like"/>
    <property type="match status" value="1"/>
</dbReference>
<dbReference type="AlphaFoldDB" id="A0A8K0SPA6"/>
<keyword evidence="2" id="KW-0812">Transmembrane</keyword>
<keyword evidence="3" id="KW-0732">Signal</keyword>
<dbReference type="Gene3D" id="2.120.10.70">
    <property type="entry name" value="Fucose-specific lectin"/>
    <property type="match status" value="1"/>
</dbReference>
<comment type="caution">
    <text evidence="4">The sequence shown here is derived from an EMBL/GenBank/DDBJ whole genome shotgun (WGS) entry which is preliminary data.</text>
</comment>
<feature type="chain" id="PRO_5035475532" description="Fucose-specific lectin" evidence="3">
    <location>
        <begin position="19"/>
        <end position="524"/>
    </location>
</feature>
<dbReference type="Proteomes" id="UP000813444">
    <property type="component" value="Unassembled WGS sequence"/>
</dbReference>
<dbReference type="OrthoDB" id="4696326at2759"/>
<dbReference type="EMBL" id="JAGPNK010000012">
    <property type="protein sequence ID" value="KAH7310439.1"/>
    <property type="molecule type" value="Genomic_DNA"/>
</dbReference>
<feature type="region of interest" description="Disordered" evidence="1">
    <location>
        <begin position="365"/>
        <end position="392"/>
    </location>
</feature>
<name>A0A8K0SPA6_9HYPO</name>
<feature type="compositionally biased region" description="Polar residues" evidence="1">
    <location>
        <begin position="454"/>
        <end position="463"/>
    </location>
</feature>
<feature type="region of interest" description="Disordered" evidence="1">
    <location>
        <begin position="436"/>
        <end position="524"/>
    </location>
</feature>
<evidence type="ECO:0000256" key="1">
    <source>
        <dbReference type="SAM" id="MobiDB-lite"/>
    </source>
</evidence>
<evidence type="ECO:0000256" key="3">
    <source>
        <dbReference type="SAM" id="SignalP"/>
    </source>
</evidence>
<gene>
    <name evidence="4" type="ORF">B0I35DRAFT_358118</name>
</gene>
<evidence type="ECO:0000313" key="4">
    <source>
        <dbReference type="EMBL" id="KAH7310439.1"/>
    </source>
</evidence>
<feature type="compositionally biased region" description="Basic and acidic residues" evidence="1">
    <location>
        <begin position="500"/>
        <end position="509"/>
    </location>
</feature>
<sequence length="524" mass="56413">MATATVLLLAQPVLGSMAGWYTWTTYELTPHFALQDSSSGDILHSACNSNGSAVFPTDEPHRFHLDVPARSATPLQVRGWWDEDLNTPVAYLFYQADDTKIMNALFICNLTTGNYFADPNEVYSVSDDAGAPSVHETSGLAVEDLGDAGGFRVFYHDEDERVNMVAWDEDTDWIYLGPVSRKSVTGRSIGSALADDRAVSVAFPHDNGNIAVAQFNETAEDQWSLVSVPRPFARPVPTNETNASNMTLVRADDAPFSLIGFSASNTEVHLAANIHNYRRIFYLGTDRRMHQLYEVDGGRGGWDIAGDPEDGEWPVADNVSASMALISEPETGVIWVYYHSGGEIMEMYQNGFNIWREPRIALKSNGTANEDDSNVDEGNGDSGNSNDNTSDGGLSTGAQAGIGVGVGLAVLGVAAAVFFFIRRRKLAASAEEEAAAAAGGSPDGENKPPVYSGVPTTHSQSWHQPGYGDDAHKSPATAEPAELTSTTAPQELPTSVRYELPGDYHHQELGTDGEIGAAAVRESR</sequence>
<feature type="compositionally biased region" description="Low complexity" evidence="1">
    <location>
        <begin position="382"/>
        <end position="392"/>
    </location>
</feature>
<feature type="transmembrane region" description="Helical" evidence="2">
    <location>
        <begin position="400"/>
        <end position="421"/>
    </location>
</feature>
<accession>A0A8K0SPA6</accession>
<feature type="compositionally biased region" description="Acidic residues" evidence="1">
    <location>
        <begin position="369"/>
        <end position="379"/>
    </location>
</feature>
<evidence type="ECO:0008006" key="6">
    <source>
        <dbReference type="Google" id="ProtNLM"/>
    </source>
</evidence>
<proteinExistence type="predicted"/>
<keyword evidence="2" id="KW-1133">Transmembrane helix</keyword>
<reference evidence="4" key="1">
    <citation type="journal article" date="2021" name="Nat. Commun.">
        <title>Genetic determinants of endophytism in the Arabidopsis root mycobiome.</title>
        <authorList>
            <person name="Mesny F."/>
            <person name="Miyauchi S."/>
            <person name="Thiergart T."/>
            <person name="Pickel B."/>
            <person name="Atanasova L."/>
            <person name="Karlsson M."/>
            <person name="Huettel B."/>
            <person name="Barry K.W."/>
            <person name="Haridas S."/>
            <person name="Chen C."/>
            <person name="Bauer D."/>
            <person name="Andreopoulos W."/>
            <person name="Pangilinan J."/>
            <person name="LaButti K."/>
            <person name="Riley R."/>
            <person name="Lipzen A."/>
            <person name="Clum A."/>
            <person name="Drula E."/>
            <person name="Henrissat B."/>
            <person name="Kohler A."/>
            <person name="Grigoriev I.V."/>
            <person name="Martin F.M."/>
            <person name="Hacquard S."/>
        </authorList>
    </citation>
    <scope>NUCLEOTIDE SEQUENCE</scope>
    <source>
        <strain evidence="4">MPI-CAGE-CH-0235</strain>
    </source>
</reference>
<dbReference type="SUPFAM" id="SSF89372">
    <property type="entry name" value="Fucose-specific lectin"/>
    <property type="match status" value="1"/>
</dbReference>
<keyword evidence="5" id="KW-1185">Reference proteome</keyword>
<evidence type="ECO:0000256" key="2">
    <source>
        <dbReference type="SAM" id="Phobius"/>
    </source>
</evidence>
<organism evidence="4 5">
    <name type="scientific">Stachybotrys elegans</name>
    <dbReference type="NCBI Taxonomy" id="80388"/>
    <lineage>
        <taxon>Eukaryota</taxon>
        <taxon>Fungi</taxon>
        <taxon>Dikarya</taxon>
        <taxon>Ascomycota</taxon>
        <taxon>Pezizomycotina</taxon>
        <taxon>Sordariomycetes</taxon>
        <taxon>Hypocreomycetidae</taxon>
        <taxon>Hypocreales</taxon>
        <taxon>Stachybotryaceae</taxon>
        <taxon>Stachybotrys</taxon>
    </lineage>
</organism>
<evidence type="ECO:0000313" key="5">
    <source>
        <dbReference type="Proteomes" id="UP000813444"/>
    </source>
</evidence>
<protein>
    <recommendedName>
        <fullName evidence="6">Fucose-specific lectin</fullName>
    </recommendedName>
</protein>
<keyword evidence="2" id="KW-0472">Membrane</keyword>
<feature type="compositionally biased region" description="Polar residues" evidence="1">
    <location>
        <begin position="483"/>
        <end position="493"/>
    </location>
</feature>